<evidence type="ECO:0000313" key="2">
    <source>
        <dbReference type="Proteomes" id="UP000615446"/>
    </source>
</evidence>
<proteinExistence type="predicted"/>
<dbReference type="EMBL" id="BLAL01000074">
    <property type="protein sequence ID" value="GES83814.1"/>
    <property type="molecule type" value="Genomic_DNA"/>
</dbReference>
<reference evidence="1" key="1">
    <citation type="submission" date="2019-10" db="EMBL/GenBank/DDBJ databases">
        <title>Conservation and host-specific expression of non-tandemly repeated heterogenous ribosome RNA gene in arbuscular mycorrhizal fungi.</title>
        <authorList>
            <person name="Maeda T."/>
            <person name="Kobayashi Y."/>
            <person name="Nakagawa T."/>
            <person name="Ezawa T."/>
            <person name="Yamaguchi K."/>
            <person name="Bino T."/>
            <person name="Nishimoto Y."/>
            <person name="Shigenobu S."/>
            <person name="Kawaguchi M."/>
        </authorList>
    </citation>
    <scope>NUCLEOTIDE SEQUENCE</scope>
    <source>
        <strain evidence="1">HR1</strain>
    </source>
</reference>
<dbReference type="Proteomes" id="UP000615446">
    <property type="component" value="Unassembled WGS sequence"/>
</dbReference>
<sequence>MSLILRTTYLNFGNRALVYFGMYQMYYSGVYRKDIIYLLIKVQRGNSIGIIVRYTLTEIQQDSAFGRIRLLLKLVWRKVESSTNITASDHR</sequence>
<accession>A0A8H3LAY6</accession>
<gene>
    <name evidence="1" type="ORF">RCL2_001096600</name>
</gene>
<protein>
    <submittedName>
        <fullName evidence="1">Uncharacterized protein</fullName>
    </submittedName>
</protein>
<dbReference type="AlphaFoldDB" id="A0A8H3LAY6"/>
<organism evidence="1 2">
    <name type="scientific">Rhizophagus clarus</name>
    <dbReference type="NCBI Taxonomy" id="94130"/>
    <lineage>
        <taxon>Eukaryota</taxon>
        <taxon>Fungi</taxon>
        <taxon>Fungi incertae sedis</taxon>
        <taxon>Mucoromycota</taxon>
        <taxon>Glomeromycotina</taxon>
        <taxon>Glomeromycetes</taxon>
        <taxon>Glomerales</taxon>
        <taxon>Glomeraceae</taxon>
        <taxon>Rhizophagus</taxon>
    </lineage>
</organism>
<evidence type="ECO:0000313" key="1">
    <source>
        <dbReference type="EMBL" id="GES83814.1"/>
    </source>
</evidence>
<comment type="caution">
    <text evidence="1">The sequence shown here is derived from an EMBL/GenBank/DDBJ whole genome shotgun (WGS) entry which is preliminary data.</text>
</comment>
<name>A0A8H3LAY6_9GLOM</name>